<comment type="caution">
    <text evidence="1">The sequence shown here is derived from an EMBL/GenBank/DDBJ whole genome shotgun (WGS) entry which is preliminary data.</text>
</comment>
<proteinExistence type="predicted"/>
<evidence type="ECO:0000313" key="1">
    <source>
        <dbReference type="EMBL" id="PNP57754.1"/>
    </source>
</evidence>
<protein>
    <submittedName>
        <fullName evidence="1">Uncharacterized protein</fullName>
    </submittedName>
</protein>
<evidence type="ECO:0000313" key="2">
    <source>
        <dbReference type="Proteomes" id="UP000236290"/>
    </source>
</evidence>
<dbReference type="AlphaFoldDB" id="A0A2K0UJ20"/>
<dbReference type="EMBL" id="MTYI01000023">
    <property type="protein sequence ID" value="PNP57754.1"/>
    <property type="molecule type" value="Genomic_DNA"/>
</dbReference>
<gene>
    <name evidence="1" type="ORF">THARTR1_01912</name>
</gene>
<sequence>MTLSTTDFERTVPFHHVAVFLDNLGDIGMAWTFVDVIEEHLHDIVAALGFTLDLDMTYMSSPVLLPQEG</sequence>
<dbReference type="Proteomes" id="UP000236290">
    <property type="component" value="Unassembled WGS sequence"/>
</dbReference>
<organism evidence="1 2">
    <name type="scientific">Trichoderma harzianum</name>
    <name type="common">Hypocrea lixii</name>
    <dbReference type="NCBI Taxonomy" id="5544"/>
    <lineage>
        <taxon>Eukaryota</taxon>
        <taxon>Fungi</taxon>
        <taxon>Dikarya</taxon>
        <taxon>Ascomycota</taxon>
        <taxon>Pezizomycotina</taxon>
        <taxon>Sordariomycetes</taxon>
        <taxon>Hypocreomycetidae</taxon>
        <taxon>Hypocreales</taxon>
        <taxon>Hypocreaceae</taxon>
        <taxon>Trichoderma</taxon>
    </lineage>
</organism>
<reference evidence="1 2" key="1">
    <citation type="submission" date="2017-02" db="EMBL/GenBank/DDBJ databases">
        <title>Genomes of Trichoderma spp. with biocontrol activity.</title>
        <authorList>
            <person name="Gardiner D."/>
            <person name="Kazan K."/>
            <person name="Vos C."/>
            <person name="Harvey P."/>
        </authorList>
    </citation>
    <scope>NUCLEOTIDE SEQUENCE [LARGE SCALE GENOMIC DNA]</scope>
    <source>
        <strain evidence="1 2">Tr1</strain>
    </source>
</reference>
<accession>A0A2K0UJ20</accession>
<name>A0A2K0UJ20_TRIHA</name>